<name>A0A6J5R6U5_9CAUD</name>
<accession>A0A6J5R6U5</accession>
<gene>
    <name evidence="1" type="ORF">UFOVP1193_37</name>
</gene>
<sequence>MWHTPHHKCSVVYVNKPTSSGRNNIVGQCSVCGRHNGNKKTEDALRYYGDIRNVPLWNEELRKAGYKANAEHHRKESEQRRTEWFKDYNAYLRTPEWREKSRMVRERSPTCQGCRKQPSEEAHHMHYDNVGQEFLFELIALCRKCHDRFHERKRAKYSR</sequence>
<dbReference type="EMBL" id="LR797156">
    <property type="protein sequence ID" value="CAB4190127.1"/>
    <property type="molecule type" value="Genomic_DNA"/>
</dbReference>
<evidence type="ECO:0000313" key="1">
    <source>
        <dbReference type="EMBL" id="CAB4190127.1"/>
    </source>
</evidence>
<organism evidence="1">
    <name type="scientific">uncultured Caudovirales phage</name>
    <dbReference type="NCBI Taxonomy" id="2100421"/>
    <lineage>
        <taxon>Viruses</taxon>
        <taxon>Duplodnaviria</taxon>
        <taxon>Heunggongvirae</taxon>
        <taxon>Uroviricota</taxon>
        <taxon>Caudoviricetes</taxon>
        <taxon>Peduoviridae</taxon>
        <taxon>Maltschvirus</taxon>
        <taxon>Maltschvirus maltsch</taxon>
    </lineage>
</organism>
<proteinExistence type="predicted"/>
<reference evidence="1" key="1">
    <citation type="submission" date="2020-05" db="EMBL/GenBank/DDBJ databases">
        <authorList>
            <person name="Chiriac C."/>
            <person name="Salcher M."/>
            <person name="Ghai R."/>
            <person name="Kavagutti S V."/>
        </authorList>
    </citation>
    <scope>NUCLEOTIDE SEQUENCE</scope>
</reference>
<protein>
    <submittedName>
        <fullName evidence="1">HNHc domain containing protein</fullName>
    </submittedName>
</protein>